<feature type="transmembrane region" description="Helical" evidence="12">
    <location>
        <begin position="448"/>
        <end position="468"/>
    </location>
</feature>
<feature type="transmembrane region" description="Helical" evidence="12">
    <location>
        <begin position="346"/>
        <end position="368"/>
    </location>
</feature>
<evidence type="ECO:0000256" key="7">
    <source>
        <dbReference type="ARBA" id="ARBA00023136"/>
    </source>
</evidence>
<evidence type="ECO:0000256" key="9">
    <source>
        <dbReference type="ARBA" id="ARBA00024348"/>
    </source>
</evidence>
<evidence type="ECO:0000313" key="14">
    <source>
        <dbReference type="EMBL" id="KAJ6640243.1"/>
    </source>
</evidence>
<keyword evidence="6 12" id="KW-1133">Transmembrane helix</keyword>
<dbReference type="GO" id="GO:0005886">
    <property type="term" value="C:plasma membrane"/>
    <property type="evidence" value="ECO:0007669"/>
    <property type="project" value="UniProtKB-SubCell"/>
</dbReference>
<dbReference type="Gene3D" id="1.20.1250.20">
    <property type="entry name" value="MFS general substrate transporter like domains"/>
    <property type="match status" value="1"/>
</dbReference>
<proteinExistence type="inferred from homology"/>
<dbReference type="InterPro" id="IPR005828">
    <property type="entry name" value="MFS_sugar_transport-like"/>
</dbReference>
<dbReference type="NCBIfam" id="TIGR00879">
    <property type="entry name" value="SP"/>
    <property type="match status" value="1"/>
</dbReference>
<dbReference type="PANTHER" id="PTHR48021:SF86">
    <property type="entry name" value="FACILITATED TREHALOSE TRANSPORTER TRET1-1-LIKE PROTEIN"/>
    <property type="match status" value="1"/>
</dbReference>
<feature type="transmembrane region" description="Helical" evidence="12">
    <location>
        <begin position="201"/>
        <end position="219"/>
    </location>
</feature>
<dbReference type="AlphaFoldDB" id="A0A9Q0S1Q8"/>
<dbReference type="InterPro" id="IPR005829">
    <property type="entry name" value="Sugar_transporter_CS"/>
</dbReference>
<evidence type="ECO:0000256" key="12">
    <source>
        <dbReference type="SAM" id="Phobius"/>
    </source>
</evidence>
<dbReference type="Pfam" id="PF00083">
    <property type="entry name" value="Sugar_tr"/>
    <property type="match status" value="1"/>
</dbReference>
<evidence type="ECO:0000313" key="15">
    <source>
        <dbReference type="Proteomes" id="UP001151699"/>
    </source>
</evidence>
<feature type="domain" description="Major facilitator superfamily (MFS) profile" evidence="13">
    <location>
        <begin position="48"/>
        <end position="471"/>
    </location>
</feature>
<feature type="transmembrane region" description="Helical" evidence="12">
    <location>
        <begin position="416"/>
        <end position="436"/>
    </location>
</feature>
<evidence type="ECO:0000256" key="8">
    <source>
        <dbReference type="ARBA" id="ARBA00023180"/>
    </source>
</evidence>
<gene>
    <name evidence="14" type="primary">Tret1_32</name>
    <name evidence="14" type="ORF">Bhyg_12993</name>
</gene>
<comment type="subcellular location">
    <subcellularLocation>
        <location evidence="1">Cell membrane</location>
        <topology evidence="1">Multi-pass membrane protein</topology>
    </subcellularLocation>
</comment>
<feature type="transmembrane region" description="Helical" evidence="12">
    <location>
        <begin position="380"/>
        <end position="404"/>
    </location>
</feature>
<dbReference type="PANTHER" id="PTHR48021">
    <property type="match status" value="1"/>
</dbReference>
<comment type="similarity">
    <text evidence="9">Belongs to the major facilitator superfamily. Sugar transporter (TC 2.A.1.1) family. Trehalose transporter subfamily.</text>
</comment>
<evidence type="ECO:0000259" key="13">
    <source>
        <dbReference type="PROSITE" id="PS50850"/>
    </source>
</evidence>
<feature type="transmembrane region" description="Helical" evidence="12">
    <location>
        <begin position="322"/>
        <end position="339"/>
    </location>
</feature>
<keyword evidence="15" id="KW-1185">Reference proteome</keyword>
<name>A0A9Q0S1Q8_9DIPT</name>
<dbReference type="SUPFAM" id="SSF103473">
    <property type="entry name" value="MFS general substrate transporter"/>
    <property type="match status" value="1"/>
</dbReference>
<keyword evidence="5 12" id="KW-0812">Transmembrane</keyword>
<dbReference type="InterPro" id="IPR020846">
    <property type="entry name" value="MFS_dom"/>
</dbReference>
<dbReference type="InterPro" id="IPR003663">
    <property type="entry name" value="Sugar/inositol_transpt"/>
</dbReference>
<dbReference type="PROSITE" id="PS00216">
    <property type="entry name" value="SUGAR_TRANSPORT_1"/>
    <property type="match status" value="2"/>
</dbReference>
<dbReference type="OrthoDB" id="6612291at2759"/>
<evidence type="ECO:0000256" key="3">
    <source>
        <dbReference type="ARBA" id="ARBA00022475"/>
    </source>
</evidence>
<accession>A0A9Q0S1Q8</accession>
<evidence type="ECO:0000256" key="10">
    <source>
        <dbReference type="ARBA" id="ARBA00069106"/>
    </source>
</evidence>
<evidence type="ECO:0000256" key="5">
    <source>
        <dbReference type="ARBA" id="ARBA00022692"/>
    </source>
</evidence>
<reference evidence="14" key="1">
    <citation type="submission" date="2022-07" db="EMBL/GenBank/DDBJ databases">
        <authorList>
            <person name="Trinca V."/>
            <person name="Uliana J.V.C."/>
            <person name="Torres T.T."/>
            <person name="Ward R.J."/>
            <person name="Monesi N."/>
        </authorList>
    </citation>
    <scope>NUCLEOTIDE SEQUENCE</scope>
    <source>
        <strain evidence="14">HSMRA1968</strain>
        <tissue evidence="14">Whole embryos</tissue>
    </source>
</reference>
<dbReference type="FunFam" id="1.20.1250.20:FF:000055">
    <property type="entry name" value="Facilitated trehalose transporter Tret1-2 homolog"/>
    <property type="match status" value="1"/>
</dbReference>
<dbReference type="GO" id="GO:0015574">
    <property type="term" value="F:trehalose transmembrane transporter activity"/>
    <property type="evidence" value="ECO:0007669"/>
    <property type="project" value="UniProtKB-ARBA"/>
</dbReference>
<dbReference type="InterPro" id="IPR050549">
    <property type="entry name" value="MFS_Trehalose_Transporter"/>
</dbReference>
<dbReference type="PROSITE" id="PS00217">
    <property type="entry name" value="SUGAR_TRANSPORT_2"/>
    <property type="match status" value="1"/>
</dbReference>
<keyword evidence="2 11" id="KW-0813">Transport</keyword>
<feature type="transmembrane region" description="Helical" evidence="12">
    <location>
        <begin position="141"/>
        <end position="161"/>
    </location>
</feature>
<feature type="transmembrane region" description="Helical" evidence="12">
    <location>
        <begin position="117"/>
        <end position="135"/>
    </location>
</feature>
<dbReference type="GO" id="GO:0051119">
    <property type="term" value="F:sugar transmembrane transporter activity"/>
    <property type="evidence" value="ECO:0007669"/>
    <property type="project" value="InterPro"/>
</dbReference>
<keyword evidence="7 12" id="KW-0472">Membrane</keyword>
<protein>
    <recommendedName>
        <fullName evidence="10">Facilitated trehalose transporter Tret1</fullName>
    </recommendedName>
</protein>
<evidence type="ECO:0000256" key="11">
    <source>
        <dbReference type="RuleBase" id="RU003346"/>
    </source>
</evidence>
<keyword evidence="4" id="KW-0762">Sugar transport</keyword>
<dbReference type="EMBL" id="WJQU01000003">
    <property type="protein sequence ID" value="KAJ6640243.1"/>
    <property type="molecule type" value="Genomic_DNA"/>
</dbReference>
<evidence type="ECO:0000256" key="4">
    <source>
        <dbReference type="ARBA" id="ARBA00022597"/>
    </source>
</evidence>
<evidence type="ECO:0000256" key="2">
    <source>
        <dbReference type="ARBA" id="ARBA00022448"/>
    </source>
</evidence>
<dbReference type="InterPro" id="IPR036259">
    <property type="entry name" value="MFS_trans_sf"/>
</dbReference>
<feature type="transmembrane region" description="Helical" evidence="12">
    <location>
        <begin position="87"/>
        <end position="108"/>
    </location>
</feature>
<organism evidence="14 15">
    <name type="scientific">Pseudolycoriella hygida</name>
    <dbReference type="NCBI Taxonomy" id="35572"/>
    <lineage>
        <taxon>Eukaryota</taxon>
        <taxon>Metazoa</taxon>
        <taxon>Ecdysozoa</taxon>
        <taxon>Arthropoda</taxon>
        <taxon>Hexapoda</taxon>
        <taxon>Insecta</taxon>
        <taxon>Pterygota</taxon>
        <taxon>Neoptera</taxon>
        <taxon>Endopterygota</taxon>
        <taxon>Diptera</taxon>
        <taxon>Nematocera</taxon>
        <taxon>Sciaroidea</taxon>
        <taxon>Sciaridae</taxon>
        <taxon>Pseudolycoriella</taxon>
    </lineage>
</organism>
<feature type="transmembrane region" description="Helical" evidence="12">
    <location>
        <begin position="282"/>
        <end position="302"/>
    </location>
</feature>
<dbReference type="InterPro" id="IPR044775">
    <property type="entry name" value="MFS_ERD6/Tret1-like"/>
</dbReference>
<dbReference type="CDD" id="cd17358">
    <property type="entry name" value="MFS_GLUT6_8_Class3_like"/>
    <property type="match status" value="1"/>
</dbReference>
<dbReference type="Proteomes" id="UP001151699">
    <property type="component" value="Chromosome X"/>
</dbReference>
<evidence type="ECO:0000256" key="6">
    <source>
        <dbReference type="ARBA" id="ARBA00022989"/>
    </source>
</evidence>
<feature type="transmembrane region" description="Helical" evidence="12">
    <location>
        <begin position="173"/>
        <end position="195"/>
    </location>
</feature>
<sequence>MDPEKMARAMARWWQTINEKDDDPTATNPMLYGPLQGAKISKVNQYVATVILCLSAVAAGTGLAWTAPVLDQLNANSTLPATDEEASWIAGFLAIGAWVGAVPAGILAEQIGRKKTAIAIGLAYAIGWALTVIATNVYVLYVARFVIGIATGGSCVVTPMFISEYAETSIRGLLGTCFQLFLTIGILLVFVVGAVTTWVNLSWVCGVVPILFIIGMFFVPESPSWLVKRDRQNDATLALKWFWGKYCDANVAIQEIQNDLESSGGSGTLMDLFTNPTNRKGFTISVMLMFFQQFSGINAVIFFTVDIFKMAGSNLDPNFCSIIVGVVQVLMTFAAAALVERAGRKILLIQSSAVMGICLTALGIYFNLQSREKDVSSFGWIPLVSLVLFIISFSLGYGPIPWMMMGELLAPEVKGVASSFVVLFNWTSVFIVTKTFKMMVDGWGRDYTFWMFAVVMAVGTLYGFKAIFETKGKSNAQIQLMLSSK</sequence>
<keyword evidence="3" id="KW-1003">Cell membrane</keyword>
<keyword evidence="8" id="KW-0325">Glycoprotein</keyword>
<dbReference type="PROSITE" id="PS50850">
    <property type="entry name" value="MFS"/>
    <property type="match status" value="1"/>
</dbReference>
<evidence type="ECO:0000256" key="1">
    <source>
        <dbReference type="ARBA" id="ARBA00004651"/>
    </source>
</evidence>
<comment type="caution">
    <text evidence="14">The sequence shown here is derived from an EMBL/GenBank/DDBJ whole genome shotgun (WGS) entry which is preliminary data.</text>
</comment>
<dbReference type="PRINTS" id="PR00171">
    <property type="entry name" value="SUGRTRNSPORT"/>
</dbReference>
<feature type="transmembrane region" description="Helical" evidence="12">
    <location>
        <begin position="46"/>
        <end position="67"/>
    </location>
</feature>